<feature type="compositionally biased region" description="Acidic residues" evidence="1">
    <location>
        <begin position="845"/>
        <end position="860"/>
    </location>
</feature>
<feature type="compositionally biased region" description="Polar residues" evidence="1">
    <location>
        <begin position="269"/>
        <end position="294"/>
    </location>
</feature>
<feature type="compositionally biased region" description="Polar residues" evidence="1">
    <location>
        <begin position="237"/>
        <end position="252"/>
    </location>
</feature>
<protein>
    <submittedName>
        <fullName evidence="2">Uncharacterized protein</fullName>
    </submittedName>
</protein>
<dbReference type="EMBL" id="JAQQBS010000003">
    <property type="protein sequence ID" value="KAK0170504.1"/>
    <property type="molecule type" value="Genomic_DNA"/>
</dbReference>
<dbReference type="Proteomes" id="UP001168990">
    <property type="component" value="Unassembled WGS sequence"/>
</dbReference>
<evidence type="ECO:0000313" key="3">
    <source>
        <dbReference type="Proteomes" id="UP001168990"/>
    </source>
</evidence>
<dbReference type="PANTHER" id="PTHR33480:SF1">
    <property type="entry name" value="TYR RECOMBINASE DOMAIN-CONTAINING PROTEIN"/>
    <property type="match status" value="1"/>
</dbReference>
<keyword evidence="3" id="KW-1185">Reference proteome</keyword>
<accession>A0AA39FJ21</accession>
<dbReference type="PANTHER" id="PTHR33480">
    <property type="entry name" value="SET DOMAIN-CONTAINING PROTEIN-RELATED"/>
    <property type="match status" value="1"/>
</dbReference>
<feature type="region of interest" description="Disordered" evidence="1">
    <location>
        <begin position="127"/>
        <end position="163"/>
    </location>
</feature>
<organism evidence="2 3">
    <name type="scientific">Microctonus aethiopoides</name>
    <dbReference type="NCBI Taxonomy" id="144406"/>
    <lineage>
        <taxon>Eukaryota</taxon>
        <taxon>Metazoa</taxon>
        <taxon>Ecdysozoa</taxon>
        <taxon>Arthropoda</taxon>
        <taxon>Hexapoda</taxon>
        <taxon>Insecta</taxon>
        <taxon>Pterygota</taxon>
        <taxon>Neoptera</taxon>
        <taxon>Endopterygota</taxon>
        <taxon>Hymenoptera</taxon>
        <taxon>Apocrita</taxon>
        <taxon>Ichneumonoidea</taxon>
        <taxon>Braconidae</taxon>
        <taxon>Euphorinae</taxon>
        <taxon>Microctonus</taxon>
    </lineage>
</organism>
<gene>
    <name evidence="2" type="ORF">PV328_008342</name>
</gene>
<feature type="region of interest" description="Disordered" evidence="1">
    <location>
        <begin position="57"/>
        <end position="104"/>
    </location>
</feature>
<sequence length="1025" mass="117021">MFALVKFHNGEFYITQYAKVIIEQQDNCLVKYNGTKYAAALICTNASRNELQKVVKEREQNEKNDNDTTNNTDLESKPPTQTRKRKRSSKQNKDASLIEGDGYSTPINSSQLGLGIELELSKISIDESTNTNKTSPPPSGLTAILNDMGDDWPNISAQDNTSRDVTDLSTDISVNRKSVDAFNPIYDNKLKMNKKNDEIVNDEAATNQSNINNDHHIESMDTGCANDNQQQDNDQNVFNTSTRHANGNITEQTDVDQNDESRRDPNYLPNVNESIGTSDNSQTESNNVTDNSRNVTHESADISSAGPSVDIRQLKVLQSNEGNVKNTKKDFCIYCKKLVSQFGRHLLSKAHRDEEDVKMITKYPPKSTIRKQLISKIQRKGNFLHNTNSDYNTGILITCRRHQSNSKNNAQDYIVCTHCQGSFSKRTIRLHYKNCNTNHKKGVREITAMGRRMSGYIHSSANYTLKKVIIPGMHDDDVTRAIKYDELVILAGNQFCDNYTRDQHIELIRGHLRLLGRLKIAMMAKNPAIKELSEMFNTNNYVILKEAIRDVAQYDPKKRIYGAPANASTLGTLIKKLGKIWNAQCTLKEEWETQKKYQNFLSVFDYDFPTTINKKVIEEQINKKREKTEILPMKQDIKKLYDYLKLICNEALKNIEKKFDYTTWKNLAEACLILLQMFNRRRSGEIERLLITDYKKYEAVDENMNPEYLSKLSDKSLLLDRILVKYVDTILEYRSNAGVKSSNGYVFGVPTTSKMSKKYLRACPLMRKFSEQCGAIMPESLRGTKLRKHIATHTAMLGIEENQVDDLANFMGHNKQIHKDIYRVPVPFRDVTDVSQLLLAAMGADEEDDGNASESSDEENQPQNTNYDEIAREKSTITSSNVTNTSDNTDSDFDSDESSSKPTKRRIGKHSMNIQINFNKVSVKRCETNYLKPLLLFLVLPCKNASRKKWTYEEKAAVEHCFGNVMALEKLPSLKKCADAIARYSALSRRKPETLKTWIDNQRKAPIHKSSHFDRKTQHIHQPHI</sequence>
<feature type="compositionally biased region" description="Basic and acidic residues" evidence="1">
    <location>
        <begin position="57"/>
        <end position="66"/>
    </location>
</feature>
<feature type="compositionally biased region" description="Low complexity" evidence="1">
    <location>
        <begin position="876"/>
        <end position="888"/>
    </location>
</feature>
<proteinExistence type="predicted"/>
<reference evidence="2" key="1">
    <citation type="journal article" date="2023" name="bioRxiv">
        <title>Scaffold-level genome assemblies of two parasitoid biocontrol wasps reveal the parthenogenesis mechanism and an associated novel virus.</title>
        <authorList>
            <person name="Inwood S."/>
            <person name="Skelly J."/>
            <person name="Guhlin J."/>
            <person name="Harrop T."/>
            <person name="Goldson S."/>
            <person name="Dearden P."/>
        </authorList>
    </citation>
    <scope>NUCLEOTIDE SEQUENCE</scope>
    <source>
        <strain evidence="2">Irish</strain>
        <tissue evidence="2">Whole body</tissue>
    </source>
</reference>
<dbReference type="AlphaFoldDB" id="A0AA39FJ21"/>
<evidence type="ECO:0000256" key="1">
    <source>
        <dbReference type="SAM" id="MobiDB-lite"/>
    </source>
</evidence>
<feature type="compositionally biased region" description="Low complexity" evidence="1">
    <location>
        <begin position="226"/>
        <end position="236"/>
    </location>
</feature>
<reference evidence="2" key="2">
    <citation type="submission" date="2023-03" db="EMBL/GenBank/DDBJ databases">
        <authorList>
            <person name="Inwood S.N."/>
            <person name="Skelly J.G."/>
            <person name="Guhlin J."/>
            <person name="Harrop T.W.R."/>
            <person name="Goldson S.G."/>
            <person name="Dearden P.K."/>
        </authorList>
    </citation>
    <scope>NUCLEOTIDE SEQUENCE</scope>
    <source>
        <strain evidence="2">Irish</strain>
        <tissue evidence="2">Whole body</tissue>
    </source>
</reference>
<feature type="region of interest" description="Disordered" evidence="1">
    <location>
        <begin position="845"/>
        <end position="908"/>
    </location>
</feature>
<feature type="region of interest" description="Disordered" evidence="1">
    <location>
        <begin position="205"/>
        <end position="306"/>
    </location>
</feature>
<comment type="caution">
    <text evidence="2">The sequence shown here is derived from an EMBL/GenBank/DDBJ whole genome shotgun (WGS) entry which is preliminary data.</text>
</comment>
<name>A0AA39FJ21_9HYME</name>
<evidence type="ECO:0000313" key="2">
    <source>
        <dbReference type="EMBL" id="KAK0170504.1"/>
    </source>
</evidence>